<keyword evidence="6" id="KW-0436">Ligase</keyword>
<evidence type="ECO:0000256" key="4">
    <source>
        <dbReference type="ARBA" id="ARBA00022962"/>
    </source>
</evidence>
<dbReference type="CDD" id="cd01991">
    <property type="entry name" value="Asn_synthase_B_C"/>
    <property type="match status" value="1"/>
</dbReference>
<dbReference type="GO" id="GO:0004066">
    <property type="term" value="F:asparagine synthase (glutamine-hydrolyzing) activity"/>
    <property type="evidence" value="ECO:0007669"/>
    <property type="project" value="UniProtKB-EC"/>
</dbReference>
<dbReference type="InterPro" id="IPR014729">
    <property type="entry name" value="Rossmann-like_a/b/a_fold"/>
</dbReference>
<keyword evidence="3" id="KW-0067">ATP-binding</keyword>
<dbReference type="PANTHER" id="PTHR43284">
    <property type="entry name" value="ASPARAGINE SYNTHETASE (GLUTAMINE-HYDROLYZING)"/>
    <property type="match status" value="1"/>
</dbReference>
<dbReference type="GO" id="GO:0006529">
    <property type="term" value="P:asparagine biosynthetic process"/>
    <property type="evidence" value="ECO:0007669"/>
    <property type="project" value="InterPro"/>
</dbReference>
<dbReference type="Gene3D" id="3.60.20.10">
    <property type="entry name" value="Glutamine Phosphoribosylpyrophosphate, subunit 1, domain 1"/>
    <property type="match status" value="1"/>
</dbReference>
<dbReference type="InterPro" id="IPR033738">
    <property type="entry name" value="AsnB_N"/>
</dbReference>
<dbReference type="EMBL" id="MN079371">
    <property type="protein sequence ID" value="QEA07793.1"/>
    <property type="molecule type" value="Genomic_DNA"/>
</dbReference>
<protein>
    <submittedName>
        <fullName evidence="6">Asparagine synthetase [glutamine-hydrolyzing] 1</fullName>
        <ecNumber evidence="6">6.3.5.4</ecNumber>
    </submittedName>
</protein>
<dbReference type="SUPFAM" id="SSF56235">
    <property type="entry name" value="N-terminal nucleophile aminohydrolases (Ntn hydrolases)"/>
    <property type="match status" value="1"/>
</dbReference>
<keyword evidence="4" id="KW-0315">Glutamine amidotransferase</keyword>
<dbReference type="InterPro" id="IPR006426">
    <property type="entry name" value="Asn_synth_AEB"/>
</dbReference>
<proteinExistence type="inferred from homology"/>
<dbReference type="CDD" id="cd00712">
    <property type="entry name" value="AsnB"/>
    <property type="match status" value="1"/>
</dbReference>
<dbReference type="InterPro" id="IPR017932">
    <property type="entry name" value="GATase_2_dom"/>
</dbReference>
<dbReference type="Gene3D" id="3.40.50.620">
    <property type="entry name" value="HUPs"/>
    <property type="match status" value="1"/>
</dbReference>
<dbReference type="InterPro" id="IPR051786">
    <property type="entry name" value="ASN_synthetase/amidase"/>
</dbReference>
<dbReference type="InterPro" id="IPR001962">
    <property type="entry name" value="Asn_synthase"/>
</dbReference>
<feature type="domain" description="Glutamine amidotransferase type-2" evidence="5">
    <location>
        <begin position="1"/>
        <end position="198"/>
    </location>
</feature>
<dbReference type="AlphaFoldDB" id="A0A5B8RIC4"/>
<evidence type="ECO:0000259" key="5">
    <source>
        <dbReference type="PROSITE" id="PS51278"/>
    </source>
</evidence>
<reference evidence="6" key="1">
    <citation type="submission" date="2019-06" db="EMBL/GenBank/DDBJ databases">
        <authorList>
            <person name="Murdoch R.W."/>
            <person name="Fathepure B."/>
        </authorList>
    </citation>
    <scope>NUCLEOTIDE SEQUENCE</scope>
</reference>
<dbReference type="Pfam" id="PF00733">
    <property type="entry name" value="Asn_synthase"/>
    <property type="match status" value="1"/>
</dbReference>
<dbReference type="NCBIfam" id="TIGR01536">
    <property type="entry name" value="asn_synth_AEB"/>
    <property type="match status" value="1"/>
</dbReference>
<sequence length="594" mass="66052">MPEERITAAVARLGHRGPDDRGVWREGNVALGHTRLSIIDLAGGHQPLVTADGALVLIANGEIYNHVELRAELERAGCAFRTHSDCEVLLHAYRVYGDDFLEHVSGMFAFALYDVPRRRLLLARDHLGQKPLFVAAGADGVRFASEIKALLPLLPARPSVRAVGLARYLQHQYAAGRETILEGVERVLPGEVMEVVDGRVRGRRRYWDASAVEPWETDFESASTAFDELFDRVMRQHQRSDVPFGLFLSGGVDSATLLGALSRLRDEPLHTYSVGFEAPDMVDELPLAAQVARRNASRHHPFAPDGAALLARLPRTIWAADELMRDFASLPTLYLAEQAQRDLKVVFSGEGGDEAFAGYGRYRVNPLERRLKAVAAPGSGGFRTGGLLRGRTRRRLAGDALAGAMRHTREPFVEAWASTPRGWSDLQRMQYVDLTTALPDNLLVKADRMLMASGVEGRLPFVDHRIVAFGLSLPDRLKVADGQGKHFLKRWAERLVPRELLYAPKRGFHVPVRGWFGDHLAWLERVLPAHPAVREWFRPEGVAWLLRRDAARGRLSAPAFAIVQFALWHRIVLEGDGADPGSDADPFRLLEDPA</sequence>
<dbReference type="SUPFAM" id="SSF52402">
    <property type="entry name" value="Adenine nucleotide alpha hydrolases-like"/>
    <property type="match status" value="1"/>
</dbReference>
<evidence type="ECO:0000256" key="2">
    <source>
        <dbReference type="ARBA" id="ARBA00022741"/>
    </source>
</evidence>
<keyword evidence="2" id="KW-0547">Nucleotide-binding</keyword>
<accession>A0A5B8RIC4</accession>
<organism evidence="6">
    <name type="scientific">uncultured organism</name>
    <dbReference type="NCBI Taxonomy" id="155900"/>
    <lineage>
        <taxon>unclassified sequences</taxon>
        <taxon>environmental samples</taxon>
    </lineage>
</organism>
<comment type="similarity">
    <text evidence="1">Belongs to the asparagine synthetase family.</text>
</comment>
<evidence type="ECO:0000313" key="6">
    <source>
        <dbReference type="EMBL" id="QEA07793.1"/>
    </source>
</evidence>
<dbReference type="GO" id="GO:0005524">
    <property type="term" value="F:ATP binding"/>
    <property type="evidence" value="ECO:0007669"/>
    <property type="project" value="UniProtKB-KW"/>
</dbReference>
<dbReference type="PROSITE" id="PS51278">
    <property type="entry name" value="GATASE_TYPE_2"/>
    <property type="match status" value="1"/>
</dbReference>
<evidence type="ECO:0000256" key="3">
    <source>
        <dbReference type="ARBA" id="ARBA00022840"/>
    </source>
</evidence>
<dbReference type="Pfam" id="PF13537">
    <property type="entry name" value="GATase_7"/>
    <property type="match status" value="1"/>
</dbReference>
<dbReference type="PIRSF" id="PIRSF001589">
    <property type="entry name" value="Asn_synthetase_glu-h"/>
    <property type="match status" value="1"/>
</dbReference>
<name>A0A5B8RIC4_9ZZZZ</name>
<dbReference type="PANTHER" id="PTHR43284:SF1">
    <property type="entry name" value="ASPARAGINE SYNTHETASE"/>
    <property type="match status" value="1"/>
</dbReference>
<dbReference type="EC" id="6.3.5.4" evidence="6"/>
<dbReference type="InterPro" id="IPR029055">
    <property type="entry name" value="Ntn_hydrolases_N"/>
</dbReference>
<evidence type="ECO:0000256" key="1">
    <source>
        <dbReference type="ARBA" id="ARBA00005752"/>
    </source>
</evidence>
<gene>
    <name evidence="6" type="primary">asnB_4</name>
    <name evidence="6" type="ORF">KBTEX_04156</name>
</gene>